<name>A0A2U2AR06_9GAMM</name>
<dbReference type="Proteomes" id="UP000245059">
    <property type="component" value="Unassembled WGS sequence"/>
</dbReference>
<evidence type="ECO:0000313" key="3">
    <source>
        <dbReference type="Proteomes" id="UP000245059"/>
    </source>
</evidence>
<evidence type="ECO:0000313" key="4">
    <source>
        <dbReference type="Proteomes" id="UP000245217"/>
    </source>
</evidence>
<dbReference type="EMBL" id="QEWW01000003">
    <property type="protein sequence ID" value="PWD86232.1"/>
    <property type="molecule type" value="Genomic_DNA"/>
</dbReference>
<evidence type="ECO:0000313" key="2">
    <source>
        <dbReference type="EMBL" id="PWD92618.1"/>
    </source>
</evidence>
<gene>
    <name evidence="1" type="ORF">DC077_05690</name>
    <name evidence="2" type="ORF">DC078_06235</name>
</gene>
<dbReference type="EMBL" id="QEWV01000004">
    <property type="protein sequence ID" value="PWD92618.1"/>
    <property type="molecule type" value="Genomic_DNA"/>
</dbReference>
<proteinExistence type="predicted"/>
<keyword evidence="4" id="KW-1185">Reference proteome</keyword>
<evidence type="ECO:0000313" key="1">
    <source>
        <dbReference type="EMBL" id="PWD86232.1"/>
    </source>
</evidence>
<protein>
    <submittedName>
        <fullName evidence="1">Uncharacterized protein</fullName>
    </submittedName>
</protein>
<dbReference type="Proteomes" id="UP000245217">
    <property type="component" value="Unassembled WGS sequence"/>
</dbReference>
<comment type="caution">
    <text evidence="1">The sequence shown here is derived from an EMBL/GenBank/DDBJ whole genome shotgun (WGS) entry which is preliminary data.</text>
</comment>
<organism evidence="1 3">
    <name type="scientific">Ignatzschineria cameli</name>
    <dbReference type="NCBI Taxonomy" id="2182793"/>
    <lineage>
        <taxon>Bacteria</taxon>
        <taxon>Pseudomonadati</taxon>
        <taxon>Pseudomonadota</taxon>
        <taxon>Gammaproteobacteria</taxon>
        <taxon>Cardiobacteriales</taxon>
        <taxon>Ignatzschineriaceae</taxon>
        <taxon>Ignatzschineria</taxon>
    </lineage>
</organism>
<dbReference type="AlphaFoldDB" id="A0A2U2AR06"/>
<reference evidence="3 4" key="2">
    <citation type="submission" date="2018-05" db="EMBL/GenBank/DDBJ databases">
        <title>Ignatzschineria dubaiensis sp. nov., isolated from necrotic foot tissues of dromedaries (Camelus dromedarius) and associated maggots in Dubai, United Arab Emirates.</title>
        <authorList>
            <person name="Tsang C.C."/>
            <person name="Tang J.Y.M."/>
            <person name="Fong J.Y.H."/>
            <person name="Kinne J."/>
            <person name="Lee H.H."/>
            <person name="Joseph M."/>
            <person name="Jose S."/>
            <person name="Schuster R.K."/>
            <person name="Tang Y."/>
            <person name="Sivakumar S."/>
            <person name="Chen J.H.K."/>
            <person name="Teng J.L.L."/>
            <person name="Lau S.K.P."/>
            <person name="Wernery U."/>
            <person name="Woo P.C.Y."/>
        </authorList>
    </citation>
    <scope>NUCLEOTIDE SEQUENCE [LARGE SCALE GENOMIC DNA]</scope>
    <source>
        <strain evidence="3">UAE-HKU57</strain>
        <strain evidence="4">UAE-HKU58</strain>
    </source>
</reference>
<sequence length="73" mass="8015">MSCRRLPLHASKNRIPASIATLTINHLEIKAVVLPVLTIAFFQKLRAGNKASEMPNSGHAVVIRMKWLAPATL</sequence>
<reference evidence="1" key="1">
    <citation type="journal article" date="2018" name="Genome Announc.">
        <title>Ignatzschineria cameli sp. nov., isolated from necrotic foot tissue of dromedaries (Camelus dromedarius) and associated maggots (Wohlfahrtia species) in Dubai.</title>
        <authorList>
            <person name="Tsang C.C."/>
            <person name="Tang J.Y."/>
            <person name="Fong J.Y."/>
            <person name="Kinne J."/>
            <person name="Lee H.H."/>
            <person name="Joseph M."/>
            <person name="Jose S."/>
            <person name="Schuster R.K."/>
            <person name="Tang Y."/>
            <person name="Sivakumar S."/>
            <person name="Chen J.H."/>
            <person name="Teng J.L."/>
            <person name="Lau S.K."/>
            <person name="Wernery U."/>
            <person name="Woo P.C."/>
        </authorList>
    </citation>
    <scope>NUCLEOTIDE SEQUENCE</scope>
    <source>
        <strain evidence="1">UAE-HKU57</strain>
        <strain evidence="2">UAE-HKU58</strain>
    </source>
</reference>
<dbReference type="RefSeq" id="WP_109201719.1">
    <property type="nucleotide sequence ID" value="NZ_QEWS01000004.1"/>
</dbReference>
<accession>A0A2U2AR06</accession>